<dbReference type="EMBL" id="KZ308266">
    <property type="protein sequence ID" value="KAG8226079.1"/>
    <property type="molecule type" value="Genomic_DNA"/>
</dbReference>
<keyword evidence="2" id="KW-0677">Repeat</keyword>
<reference evidence="6" key="2">
    <citation type="submission" date="2017-10" db="EMBL/GenBank/DDBJ databases">
        <title>Ladona fulva Genome sequencing and assembly.</title>
        <authorList>
            <person name="Murali S."/>
            <person name="Richards S."/>
            <person name="Bandaranaike D."/>
            <person name="Bellair M."/>
            <person name="Blankenburg K."/>
            <person name="Chao H."/>
            <person name="Dinh H."/>
            <person name="Doddapaneni H."/>
            <person name="Dugan-Rocha S."/>
            <person name="Elkadiri S."/>
            <person name="Gnanaolivu R."/>
            <person name="Hernandez B."/>
            <person name="Skinner E."/>
            <person name="Javaid M."/>
            <person name="Lee S."/>
            <person name="Li M."/>
            <person name="Ming W."/>
            <person name="Munidasa M."/>
            <person name="Muniz J."/>
            <person name="Nguyen L."/>
            <person name="Hughes D."/>
            <person name="Osuji N."/>
            <person name="Pu L.-L."/>
            <person name="Puazo M."/>
            <person name="Qu C."/>
            <person name="Quiroz J."/>
            <person name="Raj R."/>
            <person name="Weissenberger G."/>
            <person name="Xin Y."/>
            <person name="Zou X."/>
            <person name="Han Y."/>
            <person name="Worley K."/>
            <person name="Muzny D."/>
            <person name="Gibbs R."/>
        </authorList>
    </citation>
    <scope>NUCLEOTIDE SEQUENCE</scope>
    <source>
        <strain evidence="6">Sampled in the wild</strain>
    </source>
</reference>
<dbReference type="InterPro" id="IPR007110">
    <property type="entry name" value="Ig-like_dom"/>
</dbReference>
<dbReference type="Proteomes" id="UP000792457">
    <property type="component" value="Unassembled WGS sequence"/>
</dbReference>
<dbReference type="InterPro" id="IPR036179">
    <property type="entry name" value="Ig-like_dom_sf"/>
</dbReference>
<dbReference type="Gene3D" id="2.60.40.10">
    <property type="entry name" value="Immunoglobulins"/>
    <property type="match status" value="6"/>
</dbReference>
<gene>
    <name evidence="6" type="ORF">J437_LFUL006386</name>
</gene>
<dbReference type="InterPro" id="IPR003599">
    <property type="entry name" value="Ig_sub"/>
</dbReference>
<reference evidence="6" key="1">
    <citation type="submission" date="2013-04" db="EMBL/GenBank/DDBJ databases">
        <authorList>
            <person name="Qu J."/>
            <person name="Murali S.C."/>
            <person name="Bandaranaike D."/>
            <person name="Bellair M."/>
            <person name="Blankenburg K."/>
            <person name="Chao H."/>
            <person name="Dinh H."/>
            <person name="Doddapaneni H."/>
            <person name="Downs B."/>
            <person name="Dugan-Rocha S."/>
            <person name="Elkadiri S."/>
            <person name="Gnanaolivu R.D."/>
            <person name="Hernandez B."/>
            <person name="Javaid M."/>
            <person name="Jayaseelan J.C."/>
            <person name="Lee S."/>
            <person name="Li M."/>
            <person name="Ming W."/>
            <person name="Munidasa M."/>
            <person name="Muniz J."/>
            <person name="Nguyen L."/>
            <person name="Ongeri F."/>
            <person name="Osuji N."/>
            <person name="Pu L.-L."/>
            <person name="Puazo M."/>
            <person name="Qu C."/>
            <person name="Quiroz J."/>
            <person name="Raj R."/>
            <person name="Weissenberger G."/>
            <person name="Xin Y."/>
            <person name="Zou X."/>
            <person name="Han Y."/>
            <person name="Richards S."/>
            <person name="Worley K."/>
            <person name="Muzny D."/>
            <person name="Gibbs R."/>
        </authorList>
    </citation>
    <scope>NUCLEOTIDE SEQUENCE</scope>
    <source>
        <strain evidence="6">Sampled in the wild</strain>
    </source>
</reference>
<keyword evidence="1" id="KW-0732">Signal</keyword>
<feature type="non-terminal residue" evidence="6">
    <location>
        <position position="575"/>
    </location>
</feature>
<evidence type="ECO:0000256" key="2">
    <source>
        <dbReference type="ARBA" id="ARBA00022737"/>
    </source>
</evidence>
<feature type="domain" description="Ig-like" evidence="5">
    <location>
        <begin position="245"/>
        <end position="331"/>
    </location>
</feature>
<dbReference type="OrthoDB" id="6019866at2759"/>
<feature type="domain" description="Ig-like" evidence="5">
    <location>
        <begin position="107"/>
        <end position="199"/>
    </location>
</feature>
<protein>
    <recommendedName>
        <fullName evidence="5">Ig-like domain-containing protein</fullName>
    </recommendedName>
</protein>
<dbReference type="PANTHER" id="PTHR12231">
    <property type="entry name" value="CTX-RELATED TYPE I TRANSMEMBRANE PROTEIN"/>
    <property type="match status" value="1"/>
</dbReference>
<accession>A0A8K0K1T3</accession>
<dbReference type="Pfam" id="PF13927">
    <property type="entry name" value="Ig_3"/>
    <property type="match status" value="1"/>
</dbReference>
<dbReference type="InterPro" id="IPR051170">
    <property type="entry name" value="Neural/epithelial_adhesion"/>
</dbReference>
<feature type="non-terminal residue" evidence="6">
    <location>
        <position position="1"/>
    </location>
</feature>
<dbReference type="SMART" id="SM00408">
    <property type="entry name" value="IGc2"/>
    <property type="match status" value="5"/>
</dbReference>
<dbReference type="PROSITE" id="PS50835">
    <property type="entry name" value="IG_LIKE"/>
    <property type="match status" value="5"/>
</dbReference>
<feature type="domain" description="Ig-like" evidence="5">
    <location>
        <begin position="408"/>
        <end position="488"/>
    </location>
</feature>
<dbReference type="SMART" id="SM00409">
    <property type="entry name" value="IG"/>
    <property type="match status" value="4"/>
</dbReference>
<evidence type="ECO:0000256" key="3">
    <source>
        <dbReference type="ARBA" id="ARBA00023157"/>
    </source>
</evidence>
<sequence>IISNIVPPIIIPEGDEDVNYLYNENITLWCNASGLPKPIVNWFFKGDGMSHWERLGKEFYDKEMISITGGELTISNADHSHQGLYSCTAENEAGFAEKIYYLNMKAPPVLLDNDGPVDISLVEAESYSFHCQATGSPEPTIRWVKDGIELPLKSFDGSYFITDGGFKLDILAERGNTDGFYTCIAENEAGKVEKSFKVKVFVPPAHANFHVQKKPASLNVKAGDSIKITCPIATGLAIPAPVYVPPIVEGLNNHNVEVIKGESTSLNCSIIGNPKPTITWHKLENGVQGKIRKIHTTSLSTLELQNIHHDESGIYKCKGSSHIGSTEKTFNDGEMLHTEQIITSENGRSTGHLRIDDNGRSLYVEAVTLKDAGNYSCFGFNRAGRVTAHAADVELEDDSPILDPVKIGQNVTLECNPDGNPKPSIVWFKNGYLLGNSFDEKQKSQIGKVGLISEDGRKLYLHDVDKDSDGIYSCTAFNKVGSTERTFTIETVAPPVFYNWDIPDMVKVLNGSSVKFDCSATGKPKPKIQWSRLPPKDELKTVQLAENNPPLDPKKGISTTSQLLFDSINVQNSAV</sequence>
<feature type="domain" description="Ig-like" evidence="5">
    <location>
        <begin position="7"/>
        <end position="103"/>
    </location>
</feature>
<evidence type="ECO:0000313" key="7">
    <source>
        <dbReference type="Proteomes" id="UP000792457"/>
    </source>
</evidence>
<dbReference type="SUPFAM" id="SSF48726">
    <property type="entry name" value="Immunoglobulin"/>
    <property type="match status" value="6"/>
</dbReference>
<dbReference type="AlphaFoldDB" id="A0A8K0K1T3"/>
<dbReference type="InterPro" id="IPR013098">
    <property type="entry name" value="Ig_I-set"/>
</dbReference>
<evidence type="ECO:0000313" key="6">
    <source>
        <dbReference type="EMBL" id="KAG8226079.1"/>
    </source>
</evidence>
<evidence type="ECO:0000256" key="1">
    <source>
        <dbReference type="ARBA" id="ARBA00022729"/>
    </source>
</evidence>
<dbReference type="Pfam" id="PF07679">
    <property type="entry name" value="I-set"/>
    <property type="match status" value="3"/>
</dbReference>
<evidence type="ECO:0000259" key="5">
    <source>
        <dbReference type="PROSITE" id="PS50835"/>
    </source>
</evidence>
<keyword evidence="4" id="KW-0393">Immunoglobulin domain</keyword>
<dbReference type="InterPro" id="IPR013783">
    <property type="entry name" value="Ig-like_fold"/>
</dbReference>
<feature type="domain" description="Ig-like" evidence="5">
    <location>
        <begin position="494"/>
        <end position="575"/>
    </location>
</feature>
<dbReference type="PANTHER" id="PTHR12231:SF253">
    <property type="entry name" value="DPR-INTERACTING PROTEIN ETA, ISOFORM B-RELATED"/>
    <property type="match status" value="1"/>
</dbReference>
<proteinExistence type="predicted"/>
<organism evidence="6 7">
    <name type="scientific">Ladona fulva</name>
    <name type="common">Scarce chaser dragonfly</name>
    <name type="synonym">Libellula fulva</name>
    <dbReference type="NCBI Taxonomy" id="123851"/>
    <lineage>
        <taxon>Eukaryota</taxon>
        <taxon>Metazoa</taxon>
        <taxon>Ecdysozoa</taxon>
        <taxon>Arthropoda</taxon>
        <taxon>Hexapoda</taxon>
        <taxon>Insecta</taxon>
        <taxon>Pterygota</taxon>
        <taxon>Palaeoptera</taxon>
        <taxon>Odonata</taxon>
        <taxon>Epiprocta</taxon>
        <taxon>Anisoptera</taxon>
        <taxon>Libelluloidea</taxon>
        <taxon>Libellulidae</taxon>
        <taxon>Ladona</taxon>
    </lineage>
</organism>
<comment type="caution">
    <text evidence="6">The sequence shown here is derived from an EMBL/GenBank/DDBJ whole genome shotgun (WGS) entry which is preliminary data.</text>
</comment>
<evidence type="ECO:0000256" key="4">
    <source>
        <dbReference type="ARBA" id="ARBA00023319"/>
    </source>
</evidence>
<dbReference type="InterPro" id="IPR003598">
    <property type="entry name" value="Ig_sub2"/>
</dbReference>
<name>A0A8K0K1T3_LADFU</name>
<keyword evidence="7" id="KW-1185">Reference proteome</keyword>
<keyword evidence="3" id="KW-1015">Disulfide bond</keyword>